<evidence type="ECO:0000256" key="11">
    <source>
        <dbReference type="ARBA" id="ARBA00022723"/>
    </source>
</evidence>
<name>B9JZ52_ALLAM</name>
<dbReference type="InterPro" id="IPR006317">
    <property type="entry name" value="Ubiquinol_cyt_c_Rdtase_Fe-S-su"/>
</dbReference>
<comment type="cofactor">
    <cofactor evidence="20">
        <name>[2Fe-2S] cluster</name>
        <dbReference type="ChEBI" id="CHEBI:190135"/>
    </cofactor>
    <text evidence="20">Binds 1 [2Fe-2S] cluster per subunit.</text>
</comment>
<keyword evidence="10" id="KW-0001">2Fe-2S</keyword>
<evidence type="ECO:0000256" key="14">
    <source>
        <dbReference type="ARBA" id="ARBA00022989"/>
    </source>
</evidence>
<dbReference type="PROSITE" id="PS51296">
    <property type="entry name" value="RIESKE"/>
    <property type="match status" value="1"/>
</dbReference>
<protein>
    <recommendedName>
        <fullName evidence="6 20">Ubiquinol-cytochrome c reductase iron-sulfur subunit</fullName>
        <ecNumber evidence="5 20">7.1.1.8</ecNumber>
    </recommendedName>
</protein>
<evidence type="ECO:0000256" key="16">
    <source>
        <dbReference type="ARBA" id="ARBA00023014"/>
    </source>
</evidence>
<reference evidence="23 24" key="1">
    <citation type="journal article" date="2009" name="J. Bacteriol.">
        <title>Genome sequences of three Agrobacterium biovars help elucidate the evolution of multichromosome genomes in bacteria.</title>
        <authorList>
            <person name="Slater S.C."/>
            <person name="Goldman B.S."/>
            <person name="Goodner B."/>
            <person name="Setubal J.C."/>
            <person name="Farrand S.K."/>
            <person name="Nester E.W."/>
            <person name="Burr T.J."/>
            <person name="Banta L."/>
            <person name="Dickerman A.W."/>
            <person name="Paulsen I."/>
            <person name="Otten L."/>
            <person name="Suen G."/>
            <person name="Welch R."/>
            <person name="Almeida N.F."/>
            <person name="Arnold F."/>
            <person name="Burton O.T."/>
            <person name="Du Z."/>
            <person name="Ewing A."/>
            <person name="Godsy E."/>
            <person name="Heisel S."/>
            <person name="Houmiel K.L."/>
            <person name="Jhaveri J."/>
            <person name="Lu J."/>
            <person name="Miller N.M."/>
            <person name="Norton S."/>
            <person name="Chen Q."/>
            <person name="Phoolcharoen W."/>
            <person name="Ohlin V."/>
            <person name="Ondrusek D."/>
            <person name="Pride N."/>
            <person name="Stricklin S.L."/>
            <person name="Sun J."/>
            <person name="Wheeler C."/>
            <person name="Wilson L."/>
            <person name="Zhu H."/>
            <person name="Wood D.W."/>
        </authorList>
    </citation>
    <scope>NUCLEOTIDE SEQUENCE [LARGE SCALE GENOMIC DNA]</scope>
    <source>
        <strain evidence="24">S4 / ATCC BAA-846</strain>
    </source>
</reference>
<comment type="subunit">
    <text evidence="4 21">The main subunits of complex b-c1 are: cytochrome b, cytochrome c1 and the Rieske protein.</text>
</comment>
<dbReference type="HOGENOM" id="CLU_055690_0_2_5"/>
<comment type="miscellaneous">
    <text evidence="20">The Rieske protein is a high potential 2Fe-2S protein.</text>
</comment>
<evidence type="ECO:0000256" key="8">
    <source>
        <dbReference type="ARBA" id="ARBA00022475"/>
    </source>
</evidence>
<keyword evidence="8" id="KW-1003">Cell membrane</keyword>
<dbReference type="PANTHER" id="PTHR10134">
    <property type="entry name" value="CYTOCHROME B-C1 COMPLEX SUBUNIT RIESKE, MITOCHONDRIAL"/>
    <property type="match status" value="1"/>
</dbReference>
<dbReference type="Proteomes" id="UP000001596">
    <property type="component" value="Chromosome 1"/>
</dbReference>
<dbReference type="EC" id="7.1.1.8" evidence="5 20"/>
<evidence type="ECO:0000256" key="6">
    <source>
        <dbReference type="ARBA" id="ARBA00019816"/>
    </source>
</evidence>
<keyword evidence="13 20" id="KW-0249">Electron transport</keyword>
<dbReference type="GO" id="GO:0046872">
    <property type="term" value="F:metal ion binding"/>
    <property type="evidence" value="ECO:0007669"/>
    <property type="project" value="UniProtKB-KW"/>
</dbReference>
<dbReference type="PRINTS" id="PR00162">
    <property type="entry name" value="RIESKE"/>
</dbReference>
<keyword evidence="17 20" id="KW-0472">Membrane</keyword>
<dbReference type="InterPro" id="IPR019546">
    <property type="entry name" value="TAT_signal_bac_arc"/>
</dbReference>
<evidence type="ECO:0000256" key="17">
    <source>
        <dbReference type="ARBA" id="ARBA00023136"/>
    </source>
</evidence>
<evidence type="ECO:0000256" key="2">
    <source>
        <dbReference type="ARBA" id="ARBA00004162"/>
    </source>
</evidence>
<evidence type="ECO:0000256" key="20">
    <source>
        <dbReference type="RuleBase" id="RU004494"/>
    </source>
</evidence>
<evidence type="ECO:0000256" key="9">
    <source>
        <dbReference type="ARBA" id="ARBA00022692"/>
    </source>
</evidence>
<evidence type="ECO:0000313" key="24">
    <source>
        <dbReference type="Proteomes" id="UP000001596"/>
    </source>
</evidence>
<keyword evidence="7 20" id="KW-0813">Transport</keyword>
<keyword evidence="12" id="KW-1278">Translocase</keyword>
<keyword evidence="11" id="KW-0479">Metal-binding</keyword>
<feature type="domain" description="Rieske" evidence="22">
    <location>
        <begin position="148"/>
        <end position="215"/>
    </location>
</feature>
<feature type="transmembrane region" description="Helical" evidence="20">
    <location>
        <begin position="44"/>
        <end position="65"/>
    </location>
</feature>
<dbReference type="eggNOG" id="COG0723">
    <property type="taxonomic scope" value="Bacteria"/>
</dbReference>
<dbReference type="Pfam" id="PF00355">
    <property type="entry name" value="Rieske"/>
    <property type="match status" value="1"/>
</dbReference>
<evidence type="ECO:0000259" key="22">
    <source>
        <dbReference type="PROSITE" id="PS51296"/>
    </source>
</evidence>
<dbReference type="Gene3D" id="1.20.5.510">
    <property type="entry name" value="Single helix bin"/>
    <property type="match status" value="1"/>
</dbReference>
<comment type="similarity">
    <text evidence="3">Belongs to the Rieske iron-sulfur protein family.</text>
</comment>
<dbReference type="KEGG" id="avi:Avi_3205"/>
<dbReference type="AlphaFoldDB" id="B9JZ52"/>
<sequence length="217" mass="22981">MTHGAPTVCRRRCEEDGLTVSEHNTQTETASGGMGAGEPTRRDFLYLATGMAGAVGAAAVAWPFIDQMRPDASTLALASIEVDVSALQPGMSLTVKWRGKPVFIRNRTDKEVEEAKGVPIAQLKDPVARNANAGDDAQATDLARSAGQGKENWIVMIGSCTHLGCVPLGQAGEYGGWFCPCHGSVYDTAGRIRKGPAPENLHIPNYGFVSNTVIKIG</sequence>
<accession>B9JZ52</accession>
<dbReference type="NCBIfam" id="TIGR01416">
    <property type="entry name" value="Rieske_proteo"/>
    <property type="match status" value="1"/>
</dbReference>
<dbReference type="FunFam" id="2.102.10.10:FF:000001">
    <property type="entry name" value="Cytochrome b-c1 complex subunit Rieske, mitochondrial"/>
    <property type="match status" value="1"/>
</dbReference>
<dbReference type="GO" id="GO:0005886">
    <property type="term" value="C:plasma membrane"/>
    <property type="evidence" value="ECO:0007669"/>
    <property type="project" value="UniProtKB-SubCell"/>
</dbReference>
<evidence type="ECO:0000313" key="23">
    <source>
        <dbReference type="EMBL" id="ACM37298.1"/>
    </source>
</evidence>
<proteinExistence type="inferred from homology"/>
<evidence type="ECO:0000256" key="7">
    <source>
        <dbReference type="ARBA" id="ARBA00022448"/>
    </source>
</evidence>
<dbReference type="PROSITE" id="PS51318">
    <property type="entry name" value="TAT"/>
    <property type="match status" value="1"/>
</dbReference>
<gene>
    <name evidence="23" type="primary">petA</name>
    <name evidence="23" type="ordered locus">Avi_3205</name>
</gene>
<organism evidence="23 24">
    <name type="scientific">Allorhizobium ampelinum (strain ATCC BAA-846 / DSM 112012 / S4)</name>
    <name type="common">Agrobacterium vitis (strain S4)</name>
    <dbReference type="NCBI Taxonomy" id="311402"/>
    <lineage>
        <taxon>Bacteria</taxon>
        <taxon>Pseudomonadati</taxon>
        <taxon>Pseudomonadota</taxon>
        <taxon>Alphaproteobacteria</taxon>
        <taxon>Hyphomicrobiales</taxon>
        <taxon>Rhizobiaceae</taxon>
        <taxon>Rhizobium/Agrobacterium group</taxon>
        <taxon>Allorhizobium</taxon>
        <taxon>Allorhizobium ampelinum</taxon>
    </lineage>
</organism>
<dbReference type="InterPro" id="IPR006311">
    <property type="entry name" value="TAT_signal"/>
</dbReference>
<evidence type="ECO:0000256" key="4">
    <source>
        <dbReference type="ARBA" id="ARBA00011649"/>
    </source>
</evidence>
<dbReference type="InterPro" id="IPR036922">
    <property type="entry name" value="Rieske_2Fe-2S_sf"/>
</dbReference>
<evidence type="ECO:0000256" key="15">
    <source>
        <dbReference type="ARBA" id="ARBA00023004"/>
    </source>
</evidence>
<dbReference type="SUPFAM" id="SSF50022">
    <property type="entry name" value="ISP domain"/>
    <property type="match status" value="1"/>
</dbReference>
<evidence type="ECO:0000256" key="19">
    <source>
        <dbReference type="ARBA" id="ARBA00029351"/>
    </source>
</evidence>
<evidence type="ECO:0000256" key="1">
    <source>
        <dbReference type="ARBA" id="ARBA00002444"/>
    </source>
</evidence>
<keyword evidence="15" id="KW-0408">Iron</keyword>
<keyword evidence="24" id="KW-1185">Reference proteome</keyword>
<dbReference type="GO" id="GO:0008121">
    <property type="term" value="F:quinol-cytochrome-c reductase activity"/>
    <property type="evidence" value="ECO:0007669"/>
    <property type="project" value="UniProtKB-EC"/>
</dbReference>
<evidence type="ECO:0000256" key="18">
    <source>
        <dbReference type="ARBA" id="ARBA00023157"/>
    </source>
</evidence>
<dbReference type="CDD" id="cd03470">
    <property type="entry name" value="Rieske_cytochrome_bc1"/>
    <property type="match status" value="1"/>
</dbReference>
<dbReference type="Gene3D" id="2.102.10.10">
    <property type="entry name" value="Rieske [2Fe-2S] iron-sulphur domain"/>
    <property type="match status" value="1"/>
</dbReference>
<evidence type="ECO:0000256" key="10">
    <source>
        <dbReference type="ARBA" id="ARBA00022714"/>
    </source>
</evidence>
<dbReference type="InterPro" id="IPR017941">
    <property type="entry name" value="Rieske_2Fe-2S"/>
</dbReference>
<evidence type="ECO:0000256" key="3">
    <source>
        <dbReference type="ARBA" id="ARBA00010651"/>
    </source>
</evidence>
<comment type="catalytic activity">
    <reaction evidence="19 20">
        <text>a quinol + 2 Fe(III)-[cytochrome c](out) = a quinone + 2 Fe(II)-[cytochrome c](out) + 2 H(+)(out)</text>
        <dbReference type="Rhea" id="RHEA:11484"/>
        <dbReference type="Rhea" id="RHEA-COMP:10350"/>
        <dbReference type="Rhea" id="RHEA-COMP:14399"/>
        <dbReference type="ChEBI" id="CHEBI:15378"/>
        <dbReference type="ChEBI" id="CHEBI:24646"/>
        <dbReference type="ChEBI" id="CHEBI:29033"/>
        <dbReference type="ChEBI" id="CHEBI:29034"/>
        <dbReference type="ChEBI" id="CHEBI:132124"/>
        <dbReference type="EC" id="7.1.1.8"/>
    </reaction>
</comment>
<dbReference type="Pfam" id="PF10399">
    <property type="entry name" value="UCR_Fe-S_N"/>
    <property type="match status" value="1"/>
</dbReference>
<comment type="function">
    <text evidence="1">Component of the ubiquinol-cytochrome c reductase complex (complex III or cytochrome b-c1 complex), which is a respiratory chain that generates an electrochemical potential coupled to ATP synthesis.</text>
</comment>
<keyword evidence="18" id="KW-1015">Disulfide bond</keyword>
<evidence type="ECO:0000256" key="13">
    <source>
        <dbReference type="ARBA" id="ARBA00022982"/>
    </source>
</evidence>
<dbReference type="GO" id="GO:0051537">
    <property type="term" value="F:2 iron, 2 sulfur cluster binding"/>
    <property type="evidence" value="ECO:0007669"/>
    <property type="project" value="UniProtKB-KW"/>
</dbReference>
<dbReference type="InterPro" id="IPR005805">
    <property type="entry name" value="Rieske_Fe-S_prot_C"/>
</dbReference>
<comment type="subcellular location">
    <subcellularLocation>
        <location evidence="2">Cell membrane</location>
        <topology evidence="2">Single-pass membrane protein</topology>
    </subcellularLocation>
</comment>
<dbReference type="NCBIfam" id="TIGR01409">
    <property type="entry name" value="TAT_signal_seq"/>
    <property type="match status" value="1"/>
</dbReference>
<keyword evidence="14 20" id="KW-1133">Transmembrane helix</keyword>
<evidence type="ECO:0000256" key="12">
    <source>
        <dbReference type="ARBA" id="ARBA00022967"/>
    </source>
</evidence>
<dbReference type="InterPro" id="IPR019470">
    <property type="entry name" value="Ubiq_cytC_Rdtase_Fe-S_su_TAT"/>
</dbReference>
<dbReference type="InterPro" id="IPR014349">
    <property type="entry name" value="Rieske_Fe-S_prot"/>
</dbReference>
<keyword evidence="9 20" id="KW-0812">Transmembrane</keyword>
<keyword evidence="16" id="KW-0411">Iron-sulfur</keyword>
<evidence type="ECO:0000256" key="5">
    <source>
        <dbReference type="ARBA" id="ARBA00012951"/>
    </source>
</evidence>
<dbReference type="EMBL" id="CP000633">
    <property type="protein sequence ID" value="ACM37298.1"/>
    <property type="molecule type" value="Genomic_DNA"/>
</dbReference>
<evidence type="ECO:0000256" key="21">
    <source>
        <dbReference type="RuleBase" id="RU004497"/>
    </source>
</evidence>
<dbReference type="STRING" id="311402.Avi_3205"/>